<evidence type="ECO:0000259" key="1">
    <source>
        <dbReference type="Pfam" id="PF15655"/>
    </source>
</evidence>
<reference evidence="2 3" key="1">
    <citation type="submission" date="2018-02" db="EMBL/GenBank/DDBJ databases">
        <title>Comparative genomics of Pseudomonas syringae.</title>
        <authorList>
            <person name="Hulin M.T."/>
        </authorList>
    </citation>
    <scope>NUCLEOTIDE SEQUENCE [LARGE SCALE GENOMIC DNA]</scope>
    <source>
        <strain evidence="2 3">R2leaf</strain>
    </source>
</reference>
<organism evidence="2 3">
    <name type="scientific">Pseudomonas avellanae</name>
    <dbReference type="NCBI Taxonomy" id="46257"/>
    <lineage>
        <taxon>Bacteria</taxon>
        <taxon>Pseudomonadati</taxon>
        <taxon>Pseudomonadota</taxon>
        <taxon>Gammaproteobacteria</taxon>
        <taxon>Pseudomonadales</taxon>
        <taxon>Pseudomonadaceae</taxon>
        <taxon>Pseudomonas</taxon>
    </lineage>
</organism>
<sequence>MDKHSKTNATEIILSERVRHTFYAFATAMYNWEKEFYRERLEALDDNGCRSALLEQGHADLSTIFSAYVTKKGKNYDRLKNLVCGANPEYEINGKTVKISVTRKNTATVIFEKNSGSFESYRLNFTEIHGVLKIQRRSLNDEGKWLSVHV</sequence>
<name>A0AAD0DUV4_9PSED</name>
<dbReference type="InterPro" id="IPR028049">
    <property type="entry name" value="Imm-NTF2"/>
</dbReference>
<dbReference type="Pfam" id="PF15655">
    <property type="entry name" value="Imm-NTF2"/>
    <property type="match status" value="1"/>
</dbReference>
<gene>
    <name evidence="2" type="ORF">BKM03_02120</name>
</gene>
<protein>
    <recommendedName>
        <fullName evidence="1">NTF2 fold immunity protein domain-containing protein</fullName>
    </recommendedName>
</protein>
<accession>A0AAD0DUV4</accession>
<dbReference type="KEGG" id="pavl:BKM03_02120"/>
<evidence type="ECO:0000313" key="3">
    <source>
        <dbReference type="Proteomes" id="UP000236903"/>
    </source>
</evidence>
<dbReference type="Proteomes" id="UP000236903">
    <property type="component" value="Chromosome"/>
</dbReference>
<dbReference type="RefSeq" id="WP_080543402.1">
    <property type="nucleotide sequence ID" value="NZ_CP026562.1"/>
</dbReference>
<dbReference type="AlphaFoldDB" id="A0AAD0DUV4"/>
<dbReference type="EMBL" id="CP026562">
    <property type="protein sequence ID" value="AVB18206.1"/>
    <property type="molecule type" value="Genomic_DNA"/>
</dbReference>
<feature type="domain" description="NTF2 fold immunity protein" evidence="1">
    <location>
        <begin position="22"/>
        <end position="145"/>
    </location>
</feature>
<evidence type="ECO:0000313" key="2">
    <source>
        <dbReference type="EMBL" id="AVB18206.1"/>
    </source>
</evidence>
<proteinExistence type="predicted"/>